<feature type="compositionally biased region" description="Acidic residues" evidence="1">
    <location>
        <begin position="242"/>
        <end position="296"/>
    </location>
</feature>
<keyword evidence="3" id="KW-1185">Reference proteome</keyword>
<comment type="caution">
    <text evidence="2">The sequence shown here is derived from an EMBL/GenBank/DDBJ whole genome shotgun (WGS) entry which is preliminary data.</text>
</comment>
<dbReference type="InterPro" id="IPR021391">
    <property type="entry name" value="DUF3027"/>
</dbReference>
<sequence>MSVAIENLVESVARAAVVETAGDESSVGGLRGVLENGEGLVSVRYECLLPGYVGWDWTVDVAVVDGAASVCESALLPGEQALLAPEWVPWSDRVRPGDLEPGMVLPYVADDERLVPGYTATGDEDLDRMAIYEFGLGRERVLAPEAREAVADRWYRGSHGPSASTAVASAEPCSTCAFWVPIAGSFRTLFGACANEWSPSDGRVVSVDHGCGAHSQTEAERRLSEWPGAEPVVDSGAVDALDLSESESESESEPEIAAEADEATESDVTEDEATESDVTEDEATESDVTEDEAAAE</sequence>
<dbReference type="AlphaFoldDB" id="A0A7Y9Z8H2"/>
<reference evidence="2 3" key="1">
    <citation type="submission" date="2020-07" db="EMBL/GenBank/DDBJ databases">
        <title>Sequencing the genomes of 1000 actinobacteria strains.</title>
        <authorList>
            <person name="Klenk H.-P."/>
        </authorList>
    </citation>
    <scope>NUCLEOTIDE SEQUENCE [LARGE SCALE GENOMIC DNA]</scope>
    <source>
        <strain evidence="2 3">DSM 19970</strain>
    </source>
</reference>
<protein>
    <recommendedName>
        <fullName evidence="4">DUF3027 domain-containing protein</fullName>
    </recommendedName>
</protein>
<evidence type="ECO:0000256" key="1">
    <source>
        <dbReference type="SAM" id="MobiDB-lite"/>
    </source>
</evidence>
<evidence type="ECO:0008006" key="4">
    <source>
        <dbReference type="Google" id="ProtNLM"/>
    </source>
</evidence>
<gene>
    <name evidence="2" type="ORF">BKA03_000685</name>
</gene>
<name>A0A7Y9Z8H2_9MICO</name>
<evidence type="ECO:0000313" key="3">
    <source>
        <dbReference type="Proteomes" id="UP000547973"/>
    </source>
</evidence>
<evidence type="ECO:0000313" key="2">
    <source>
        <dbReference type="EMBL" id="NYI40566.1"/>
    </source>
</evidence>
<dbReference type="EMBL" id="JACBZO010000001">
    <property type="protein sequence ID" value="NYI40566.1"/>
    <property type="molecule type" value="Genomic_DNA"/>
</dbReference>
<feature type="region of interest" description="Disordered" evidence="1">
    <location>
        <begin position="219"/>
        <end position="296"/>
    </location>
</feature>
<organism evidence="2 3">
    <name type="scientific">Demequina lutea</name>
    <dbReference type="NCBI Taxonomy" id="431489"/>
    <lineage>
        <taxon>Bacteria</taxon>
        <taxon>Bacillati</taxon>
        <taxon>Actinomycetota</taxon>
        <taxon>Actinomycetes</taxon>
        <taxon>Micrococcales</taxon>
        <taxon>Demequinaceae</taxon>
        <taxon>Demequina</taxon>
    </lineage>
</organism>
<dbReference type="Pfam" id="PF11228">
    <property type="entry name" value="DUF3027"/>
    <property type="match status" value="1"/>
</dbReference>
<dbReference type="RefSeq" id="WP_062074649.1">
    <property type="nucleotide sequence ID" value="NZ_BBRC01000003.1"/>
</dbReference>
<accession>A0A7Y9Z8H2</accession>
<dbReference type="Proteomes" id="UP000547973">
    <property type="component" value="Unassembled WGS sequence"/>
</dbReference>
<proteinExistence type="predicted"/>